<dbReference type="Proteomes" id="UP000603056">
    <property type="component" value="Unassembled WGS sequence"/>
</dbReference>
<dbReference type="EMBL" id="CAJHIS010000036">
    <property type="protein sequence ID" value="CAD6494892.1"/>
    <property type="molecule type" value="Genomic_DNA"/>
</dbReference>
<name>A0A811TEL9_9EURY</name>
<keyword evidence="1" id="KW-1133">Transmembrane helix</keyword>
<organism evidence="3 4">
    <name type="scientific">Candidatus Argoarchaeum ethanivorans</name>
    <dbReference type="NCBI Taxonomy" id="2608793"/>
    <lineage>
        <taxon>Archaea</taxon>
        <taxon>Methanobacteriati</taxon>
        <taxon>Methanobacteriota</taxon>
        <taxon>Stenosarchaea group</taxon>
        <taxon>Methanomicrobia</taxon>
        <taxon>Methanosarcinales</taxon>
        <taxon>Methanosarcinales incertae sedis</taxon>
        <taxon>GOM Arc I cluster</taxon>
        <taxon>Candidatus Argoarchaeum</taxon>
    </lineage>
</organism>
<reference evidence="3" key="1">
    <citation type="submission" date="2020-10" db="EMBL/GenBank/DDBJ databases">
        <authorList>
            <person name="Hahn C.J."/>
            <person name="Laso-Perez R."/>
            <person name="Vulcano F."/>
            <person name="Vaziourakis K.-M."/>
            <person name="Stokke R."/>
            <person name="Steen I.H."/>
            <person name="Teske A."/>
            <person name="Boetius A."/>
            <person name="Liebeke M."/>
            <person name="Amann R."/>
            <person name="Knittel K."/>
        </authorList>
    </citation>
    <scope>NUCLEOTIDE SEQUENCE</scope>
    <source>
        <strain evidence="3">Gfbio:e3339647-f889-4370-9287-4fb5cb688e4c:AG392D22_GoMArc1</strain>
        <strain evidence="2">Gfbio:e3339647-f889-4370-9287-4fb5cb688e4c:AG394J04_GoMArc1</strain>
    </source>
</reference>
<accession>A0A811TEL9</accession>
<evidence type="ECO:0000313" key="2">
    <source>
        <dbReference type="EMBL" id="CAD6492737.1"/>
    </source>
</evidence>
<evidence type="ECO:0000256" key="1">
    <source>
        <dbReference type="SAM" id="Phobius"/>
    </source>
</evidence>
<proteinExistence type="predicted"/>
<feature type="transmembrane region" description="Helical" evidence="1">
    <location>
        <begin position="6"/>
        <end position="24"/>
    </location>
</feature>
<sequence length="124" mass="14518">MEKSKFVYIGSLVILTVLLVLVFYHPVATEGKYSEVQWVQLLEKGTERIIQFDIINHEQKDINYTIIVTVDEKKYTEDVLIRKGGKFTYIHHIYPERLTEGDVTFVVYKEGESLPIEEVTYCLK</sequence>
<keyword evidence="1" id="KW-0472">Membrane</keyword>
<dbReference type="Proteomes" id="UP000634805">
    <property type="component" value="Unassembled WGS sequence"/>
</dbReference>
<gene>
    <name evidence="3" type="ORF">EMLJLAPB_01003</name>
    <name evidence="2" type="ORF">FFODKBPE_00356</name>
</gene>
<comment type="caution">
    <text evidence="3">The sequence shown here is derived from an EMBL/GenBank/DDBJ whole genome shotgun (WGS) entry which is preliminary data.</text>
</comment>
<keyword evidence="1" id="KW-0812">Transmembrane</keyword>
<dbReference type="AlphaFoldDB" id="A0A811TEL9"/>
<dbReference type="EMBL" id="CAJHIP010000011">
    <property type="protein sequence ID" value="CAD6492737.1"/>
    <property type="molecule type" value="Genomic_DNA"/>
</dbReference>
<protein>
    <recommendedName>
        <fullName evidence="5">DUF1616 domain-containing protein</fullName>
    </recommendedName>
</protein>
<evidence type="ECO:0008006" key="5">
    <source>
        <dbReference type="Google" id="ProtNLM"/>
    </source>
</evidence>
<evidence type="ECO:0000313" key="4">
    <source>
        <dbReference type="Proteomes" id="UP000634805"/>
    </source>
</evidence>
<evidence type="ECO:0000313" key="3">
    <source>
        <dbReference type="EMBL" id="CAD6494892.1"/>
    </source>
</evidence>